<name>A0ABU0G2E2_9HYPH</name>
<accession>A0ABU0G2E2</accession>
<evidence type="ECO:0000313" key="1">
    <source>
        <dbReference type="EMBL" id="MDQ0419273.1"/>
    </source>
</evidence>
<gene>
    <name evidence="1" type="ORF">J2045_000283</name>
</gene>
<dbReference type="Proteomes" id="UP001238496">
    <property type="component" value="Unassembled WGS sequence"/>
</dbReference>
<comment type="caution">
    <text evidence="1">The sequence shown here is derived from an EMBL/GenBank/DDBJ whole genome shotgun (WGS) entry which is preliminary data.</text>
</comment>
<evidence type="ECO:0000313" key="2">
    <source>
        <dbReference type="Proteomes" id="UP001238496"/>
    </source>
</evidence>
<dbReference type="EMBL" id="JAUSUW010000001">
    <property type="protein sequence ID" value="MDQ0419273.1"/>
    <property type="molecule type" value="Genomic_DNA"/>
</dbReference>
<protein>
    <submittedName>
        <fullName evidence="1">Uncharacterized protein</fullName>
    </submittedName>
</protein>
<reference evidence="1 2" key="1">
    <citation type="submission" date="2023-07" db="EMBL/GenBank/DDBJ databases">
        <title>Genomic Encyclopedia of Type Strains, Phase IV (KMG-IV): sequencing the most valuable type-strain genomes for metagenomic binning, comparative biology and taxonomic classification.</title>
        <authorList>
            <person name="Goeker M."/>
        </authorList>
    </citation>
    <scope>NUCLEOTIDE SEQUENCE [LARGE SCALE GENOMIC DNA]</scope>
    <source>
        <strain evidence="1 2">DSM 1111</strain>
    </source>
</reference>
<proteinExistence type="predicted"/>
<keyword evidence="2" id="KW-1185">Reference proteome</keyword>
<organism evidence="1 2">
    <name type="scientific">Peteryoungia aggregata LMG 23059</name>
    <dbReference type="NCBI Taxonomy" id="1368425"/>
    <lineage>
        <taxon>Bacteria</taxon>
        <taxon>Pseudomonadati</taxon>
        <taxon>Pseudomonadota</taxon>
        <taxon>Alphaproteobacteria</taxon>
        <taxon>Hyphomicrobiales</taxon>
        <taxon>Rhizobiaceae</taxon>
        <taxon>Peteryoungia</taxon>
    </lineage>
</organism>
<dbReference type="RefSeq" id="WP_307368428.1">
    <property type="nucleotide sequence ID" value="NZ_JAUSUW010000001.1"/>
</dbReference>
<sequence>MTASRPEADMCVSHAALLRRKWIKSMPRLPNPPMLRLSRLRDIGWSLWDPIGLLGPDQRWDEGNAQGVADEYDSYLIEAAGLLRRGTPDQDVVELLVSIETDHMGLTLQTDTYERAKSVVAAIKSDEELWTKSK</sequence>